<feature type="domain" description="DUF3048" evidence="2">
    <location>
        <begin position="31"/>
        <end position="133"/>
    </location>
</feature>
<dbReference type="AlphaFoldDB" id="X1EMP0"/>
<dbReference type="SUPFAM" id="SSF159774">
    <property type="entry name" value="YerB-like"/>
    <property type="match status" value="1"/>
</dbReference>
<dbReference type="InterPro" id="IPR023158">
    <property type="entry name" value="YerB-like_sf"/>
</dbReference>
<proteinExistence type="predicted"/>
<evidence type="ECO:0000256" key="1">
    <source>
        <dbReference type="SAM" id="MobiDB-lite"/>
    </source>
</evidence>
<sequence length="147" mass="16515">MPATSTPIPSPTANQTQKNTAETTPKNINPLTGLTVDDPNLLDRRPIAIKVQIFPRGQRPPWGISLADIVYDYYQNNGVTRLTAIFYGNDAEQVGPIRSARLFDADIIKTYKTIFVFGLADWRIYQQLNRSSFADRLVVEKYGICPP</sequence>
<evidence type="ECO:0000313" key="3">
    <source>
        <dbReference type="EMBL" id="GAH34621.1"/>
    </source>
</evidence>
<dbReference type="EMBL" id="BARU01011905">
    <property type="protein sequence ID" value="GAH34621.1"/>
    <property type="molecule type" value="Genomic_DNA"/>
</dbReference>
<gene>
    <name evidence="3" type="ORF">S03H2_22185</name>
</gene>
<dbReference type="InterPro" id="IPR021416">
    <property type="entry name" value="DUF3048_N"/>
</dbReference>
<dbReference type="Pfam" id="PF11258">
    <property type="entry name" value="DUF3048"/>
    <property type="match status" value="1"/>
</dbReference>
<feature type="region of interest" description="Disordered" evidence="1">
    <location>
        <begin position="1"/>
        <end position="32"/>
    </location>
</feature>
<feature type="compositionally biased region" description="Polar residues" evidence="1">
    <location>
        <begin position="14"/>
        <end position="32"/>
    </location>
</feature>
<accession>X1EMP0</accession>
<feature type="compositionally biased region" description="Low complexity" evidence="1">
    <location>
        <begin position="1"/>
        <end position="13"/>
    </location>
</feature>
<protein>
    <recommendedName>
        <fullName evidence="2">DUF3048 domain-containing protein</fullName>
    </recommendedName>
</protein>
<evidence type="ECO:0000259" key="2">
    <source>
        <dbReference type="Pfam" id="PF11258"/>
    </source>
</evidence>
<name>X1EMP0_9ZZZZ</name>
<dbReference type="Gene3D" id="3.50.90.10">
    <property type="entry name" value="YerB-like"/>
    <property type="match status" value="1"/>
</dbReference>
<feature type="non-terminal residue" evidence="3">
    <location>
        <position position="147"/>
    </location>
</feature>
<organism evidence="3">
    <name type="scientific">marine sediment metagenome</name>
    <dbReference type="NCBI Taxonomy" id="412755"/>
    <lineage>
        <taxon>unclassified sequences</taxon>
        <taxon>metagenomes</taxon>
        <taxon>ecological metagenomes</taxon>
    </lineage>
</organism>
<reference evidence="3" key="1">
    <citation type="journal article" date="2014" name="Front. Microbiol.">
        <title>High frequency of phylogenetically diverse reductive dehalogenase-homologous genes in deep subseafloor sedimentary metagenomes.</title>
        <authorList>
            <person name="Kawai M."/>
            <person name="Futagami T."/>
            <person name="Toyoda A."/>
            <person name="Takaki Y."/>
            <person name="Nishi S."/>
            <person name="Hori S."/>
            <person name="Arai W."/>
            <person name="Tsubouchi T."/>
            <person name="Morono Y."/>
            <person name="Uchiyama I."/>
            <person name="Ito T."/>
            <person name="Fujiyama A."/>
            <person name="Inagaki F."/>
            <person name="Takami H."/>
        </authorList>
    </citation>
    <scope>NUCLEOTIDE SEQUENCE</scope>
    <source>
        <strain evidence="3">Expedition CK06-06</strain>
    </source>
</reference>
<comment type="caution">
    <text evidence="3">The sequence shown here is derived from an EMBL/GenBank/DDBJ whole genome shotgun (WGS) entry which is preliminary data.</text>
</comment>